<feature type="domain" description="N-acetyltransferase" evidence="1">
    <location>
        <begin position="18"/>
        <end position="168"/>
    </location>
</feature>
<dbReference type="Gene3D" id="3.40.630.30">
    <property type="match status" value="1"/>
</dbReference>
<sequence>MRREHEPYWPVRLRTERLHIREPGEADRDDYVRLMTDPSASRYLGGAVNFGSRQALELSPLGNTWGAWIIAHGATDQMLGIVNLNYDRDELEITYALLPEFVGHGYAREAVRRVIEFARDTLDEPVMIAVVQTSNKRSVEQLKKIGFRVRRGLEEFGSQQLLMEYPLQAEPGECRTSVTAPEIPTL</sequence>
<accession>A0ABR4SJT6</accession>
<dbReference type="InterPro" id="IPR000182">
    <property type="entry name" value="GNAT_dom"/>
</dbReference>
<organism evidence="2 3">
    <name type="scientific">Dermabacter hominis 1368</name>
    <dbReference type="NCBI Taxonomy" id="1450519"/>
    <lineage>
        <taxon>Bacteria</taxon>
        <taxon>Bacillati</taxon>
        <taxon>Actinomycetota</taxon>
        <taxon>Actinomycetes</taxon>
        <taxon>Micrococcales</taxon>
        <taxon>Dermabacteraceae</taxon>
        <taxon>Dermabacter</taxon>
    </lineage>
</organism>
<dbReference type="Pfam" id="PF13302">
    <property type="entry name" value="Acetyltransf_3"/>
    <property type="match status" value="1"/>
</dbReference>
<dbReference type="SUPFAM" id="SSF55729">
    <property type="entry name" value="Acyl-CoA N-acyltransferases (Nat)"/>
    <property type="match status" value="1"/>
</dbReference>
<gene>
    <name evidence="2" type="ORF">DHOM_06390</name>
</gene>
<evidence type="ECO:0000313" key="3">
    <source>
        <dbReference type="Proteomes" id="UP000030182"/>
    </source>
</evidence>
<comment type="caution">
    <text evidence="2">The sequence shown here is derived from an EMBL/GenBank/DDBJ whole genome shotgun (WGS) entry which is preliminary data.</text>
</comment>
<keyword evidence="3" id="KW-1185">Reference proteome</keyword>
<reference evidence="2 3" key="1">
    <citation type="submission" date="2014-01" db="EMBL/GenBank/DDBJ databases">
        <title>Draft genome sequence of the multidrug-resistant clinical isolate Dermabacter hominis 1368.</title>
        <authorList>
            <person name="Albersmeier A."/>
            <person name="Bomholt C."/>
            <person name="Glaub A."/>
            <person name="Ruckert C."/>
            <person name="Soriano F."/>
            <person name="Fernandez-Natal I."/>
            <person name="Tauch A."/>
        </authorList>
    </citation>
    <scope>NUCLEOTIDE SEQUENCE [LARGE SCALE GENOMIC DNA]</scope>
    <source>
        <strain evidence="2 3">1368</strain>
    </source>
</reference>
<proteinExistence type="predicted"/>
<evidence type="ECO:0000313" key="2">
    <source>
        <dbReference type="EMBL" id="KDS93438.1"/>
    </source>
</evidence>
<dbReference type="Proteomes" id="UP000030182">
    <property type="component" value="Unassembled WGS sequence"/>
</dbReference>
<evidence type="ECO:0000259" key="1">
    <source>
        <dbReference type="PROSITE" id="PS51186"/>
    </source>
</evidence>
<dbReference type="InterPro" id="IPR051531">
    <property type="entry name" value="N-acetyltransferase"/>
</dbReference>
<dbReference type="PANTHER" id="PTHR43792">
    <property type="entry name" value="GNAT FAMILY, PUTATIVE (AFU_ORTHOLOGUE AFUA_3G00765)-RELATED-RELATED"/>
    <property type="match status" value="1"/>
</dbReference>
<dbReference type="PANTHER" id="PTHR43792:SF1">
    <property type="entry name" value="N-ACETYLTRANSFERASE DOMAIN-CONTAINING PROTEIN"/>
    <property type="match status" value="1"/>
</dbReference>
<name>A0ABR4SJT6_9MICO</name>
<dbReference type="EMBL" id="JDRS01000007">
    <property type="protein sequence ID" value="KDS93438.1"/>
    <property type="molecule type" value="Genomic_DNA"/>
</dbReference>
<dbReference type="InterPro" id="IPR016181">
    <property type="entry name" value="Acyl_CoA_acyltransferase"/>
</dbReference>
<dbReference type="PROSITE" id="PS51186">
    <property type="entry name" value="GNAT"/>
    <property type="match status" value="1"/>
</dbReference>
<protein>
    <submittedName>
        <fullName evidence="2">Acetyltransferase</fullName>
    </submittedName>
</protein>